<name>A0ABV2SC15_9GAMM</name>
<organism evidence="1 2">
    <name type="scientific">Endozoicomonas lisbonensis</name>
    <dbReference type="NCBI Taxonomy" id="3120522"/>
    <lineage>
        <taxon>Bacteria</taxon>
        <taxon>Pseudomonadati</taxon>
        <taxon>Pseudomonadota</taxon>
        <taxon>Gammaproteobacteria</taxon>
        <taxon>Oceanospirillales</taxon>
        <taxon>Endozoicomonadaceae</taxon>
        <taxon>Endozoicomonas</taxon>
    </lineage>
</organism>
<dbReference type="Pfam" id="PF08988">
    <property type="entry name" value="T3SS_needle_E"/>
    <property type="match status" value="1"/>
</dbReference>
<gene>
    <name evidence="1" type="ORF">V5J35_000499</name>
</gene>
<dbReference type="EMBL" id="JBEWTB010000002">
    <property type="protein sequence ID" value="MET4755307.1"/>
    <property type="molecule type" value="Genomic_DNA"/>
</dbReference>
<protein>
    <recommendedName>
        <fullName evidence="3">EscE/YscE/SsaE family type III secretion system needle protein co-chaperone</fullName>
    </recommendedName>
</protein>
<reference evidence="1 2" key="1">
    <citation type="submission" date="2024-06" db="EMBL/GenBank/DDBJ databases">
        <title>Genomic Encyclopedia of Type Strains, Phase V (KMG-V): Genome sequencing to study the core and pangenomes of soil and plant-associated prokaryotes.</title>
        <authorList>
            <person name="Whitman W."/>
        </authorList>
    </citation>
    <scope>NUCLEOTIDE SEQUENCE [LARGE SCALE GENOMIC DNA]</scope>
    <source>
        <strain evidence="1 2">NE40</strain>
    </source>
</reference>
<accession>A0ABV2SC15</accession>
<dbReference type="Proteomes" id="UP001549366">
    <property type="component" value="Unassembled WGS sequence"/>
</dbReference>
<keyword evidence="2" id="KW-1185">Reference proteome</keyword>
<dbReference type="RefSeq" id="WP_354009745.1">
    <property type="nucleotide sequence ID" value="NZ_JBEWTA010000001.1"/>
</dbReference>
<evidence type="ECO:0008006" key="3">
    <source>
        <dbReference type="Google" id="ProtNLM"/>
    </source>
</evidence>
<proteinExistence type="predicted"/>
<dbReference type="InterPro" id="IPR012671">
    <property type="entry name" value="T3SS_PscE/YscE"/>
</dbReference>
<evidence type="ECO:0000313" key="2">
    <source>
        <dbReference type="Proteomes" id="UP001549366"/>
    </source>
</evidence>
<evidence type="ECO:0000313" key="1">
    <source>
        <dbReference type="EMBL" id="MET4755307.1"/>
    </source>
</evidence>
<sequence length="85" mass="9644">MTDKKNSEIINLSGTEDLLLNDKSGEYREQLLKQLMDEAFRLKTLVDQGNAPDEFEKNTSMMLALLAAADVVDHTWEKHHKQPSG</sequence>
<comment type="caution">
    <text evidence="1">The sequence shown here is derived from an EMBL/GenBank/DDBJ whole genome shotgun (WGS) entry which is preliminary data.</text>
</comment>